<dbReference type="AlphaFoldDB" id="A0A1I4FIL2"/>
<dbReference type="Proteomes" id="UP000323300">
    <property type="component" value="Unassembled WGS sequence"/>
</dbReference>
<keyword evidence="3" id="KW-1185">Reference proteome</keyword>
<proteinExistence type="predicted"/>
<protein>
    <submittedName>
        <fullName evidence="2">Uncharacterized protein</fullName>
    </submittedName>
</protein>
<evidence type="ECO:0000313" key="3">
    <source>
        <dbReference type="Proteomes" id="UP000323300"/>
    </source>
</evidence>
<dbReference type="EMBL" id="FOSL01000048">
    <property type="protein sequence ID" value="SFL17795.1"/>
    <property type="molecule type" value="Genomic_DNA"/>
</dbReference>
<reference evidence="2 3" key="1">
    <citation type="submission" date="2016-10" db="EMBL/GenBank/DDBJ databases">
        <authorList>
            <person name="Varghese N."/>
            <person name="Submissions S."/>
        </authorList>
    </citation>
    <scope>NUCLEOTIDE SEQUENCE [LARGE SCALE GENOMIC DNA]</scope>
    <source>
        <strain evidence="2 3">DSM 21822</strain>
    </source>
</reference>
<evidence type="ECO:0000256" key="1">
    <source>
        <dbReference type="SAM" id="MobiDB-lite"/>
    </source>
</evidence>
<accession>A0A1I4FIL2</accession>
<gene>
    <name evidence="2" type="ORF">SAMN04488498_14815</name>
</gene>
<sequence>MIHTRHLHGSPPKNGGPVPVSSHRREIFAAVGASLSVVRRATRAADESLAGDYEPELRATVNQCQRLPQADRHKVA</sequence>
<organism evidence="2 3">
    <name type="scientific">Neomesorhizobium albiziae</name>
    <dbReference type="NCBI Taxonomy" id="335020"/>
    <lineage>
        <taxon>Bacteria</taxon>
        <taxon>Pseudomonadati</taxon>
        <taxon>Pseudomonadota</taxon>
        <taxon>Alphaproteobacteria</taxon>
        <taxon>Hyphomicrobiales</taxon>
        <taxon>Phyllobacteriaceae</taxon>
        <taxon>Neomesorhizobium</taxon>
    </lineage>
</organism>
<name>A0A1I4FIL2_9HYPH</name>
<evidence type="ECO:0000313" key="2">
    <source>
        <dbReference type="EMBL" id="SFL17795.1"/>
    </source>
</evidence>
<feature type="region of interest" description="Disordered" evidence="1">
    <location>
        <begin position="1"/>
        <end position="22"/>
    </location>
</feature>